<evidence type="ECO:0008006" key="4">
    <source>
        <dbReference type="Google" id="ProtNLM"/>
    </source>
</evidence>
<accession>A0ABQ7X668</accession>
<keyword evidence="1" id="KW-0732">Signal</keyword>
<comment type="caution">
    <text evidence="2">The sequence shown here is derived from an EMBL/GenBank/DDBJ whole genome shotgun (WGS) entry which is preliminary data.</text>
</comment>
<proteinExistence type="predicted"/>
<evidence type="ECO:0000313" key="2">
    <source>
        <dbReference type="EMBL" id="KAH0851465.1"/>
    </source>
</evidence>
<feature type="chain" id="PRO_5047011467" description="Secreted protein" evidence="1">
    <location>
        <begin position="30"/>
        <end position="215"/>
    </location>
</feature>
<organism evidence="2 3">
    <name type="scientific">Brassica napus</name>
    <name type="common">Rape</name>
    <dbReference type="NCBI Taxonomy" id="3708"/>
    <lineage>
        <taxon>Eukaryota</taxon>
        <taxon>Viridiplantae</taxon>
        <taxon>Streptophyta</taxon>
        <taxon>Embryophyta</taxon>
        <taxon>Tracheophyta</taxon>
        <taxon>Spermatophyta</taxon>
        <taxon>Magnoliopsida</taxon>
        <taxon>eudicotyledons</taxon>
        <taxon>Gunneridae</taxon>
        <taxon>Pentapetalae</taxon>
        <taxon>rosids</taxon>
        <taxon>malvids</taxon>
        <taxon>Brassicales</taxon>
        <taxon>Brassicaceae</taxon>
        <taxon>Brassiceae</taxon>
        <taxon>Brassica</taxon>
    </lineage>
</organism>
<reference evidence="2 3" key="1">
    <citation type="submission" date="2021-05" db="EMBL/GenBank/DDBJ databases">
        <title>Genome Assembly of Synthetic Allotetraploid Brassica napus Reveals Homoeologous Exchanges between Subgenomes.</title>
        <authorList>
            <person name="Davis J.T."/>
        </authorList>
    </citation>
    <scope>NUCLEOTIDE SEQUENCE [LARGE SCALE GENOMIC DNA]</scope>
    <source>
        <strain evidence="3">cv. Da-Ae</strain>
        <tissue evidence="2">Seedling</tissue>
    </source>
</reference>
<evidence type="ECO:0000256" key="1">
    <source>
        <dbReference type="SAM" id="SignalP"/>
    </source>
</evidence>
<sequence>MGARFTPNHSRITLCILCITAACWHRVSRCLFPRYRHCFFSGKEVDDHPLGPATDHALVAIASQLANQTRAPPRADSSFCSSAYGVLAAVSQLLFPPKGRFLRRVTHLTRPTLETNTSRPTCMFKHAASEICYPTPLTSTPRALLSILIRSQRGSKSNRKNSHSLGLGIIRLELMTFHHVKGEGLRIYPVEISHCSRTLDAVGVKDRQQGRSSAL</sequence>
<dbReference type="EMBL" id="JAGKQM010001710">
    <property type="protein sequence ID" value="KAH0851465.1"/>
    <property type="molecule type" value="Genomic_DNA"/>
</dbReference>
<protein>
    <recommendedName>
        <fullName evidence="4">Secreted protein</fullName>
    </recommendedName>
</protein>
<keyword evidence="3" id="KW-1185">Reference proteome</keyword>
<dbReference type="Proteomes" id="UP000824890">
    <property type="component" value="Unassembled WGS sequence"/>
</dbReference>
<dbReference type="PROSITE" id="PS51257">
    <property type="entry name" value="PROKAR_LIPOPROTEIN"/>
    <property type="match status" value="1"/>
</dbReference>
<name>A0ABQ7X668_BRANA</name>
<evidence type="ECO:0000313" key="3">
    <source>
        <dbReference type="Proteomes" id="UP000824890"/>
    </source>
</evidence>
<feature type="signal peptide" evidence="1">
    <location>
        <begin position="1"/>
        <end position="29"/>
    </location>
</feature>
<gene>
    <name evidence="2" type="ORF">HID58_094733</name>
</gene>